<sequence length="240" mass="27435">MGDRYNIHSQLEHLQSKYIGTGHADTNKWEWMTNQHRDSNASYMGHNDMLNYFSLAENEAKARKQASNPVEQSIKLWCKSGRNSRQGLEWLQENLATQIGRIDNISLYVWLGTCDLTTYNKKFIALGRGLTAKADTVSFELMKNAIIHYYEQLDVNDRCINIKVDKDLDKKGLTVGLVIRVIANDTPSYTLSVYYTSCSLLVNGRDTIRFFTIDLPEIHKTIHKVILNGTKVDLNLSINT</sequence>
<accession>A0A8S3QEE4</accession>
<gene>
    <name evidence="1" type="ORF">MEDL_8578</name>
</gene>
<dbReference type="OrthoDB" id="274726at2759"/>
<proteinExistence type="predicted"/>
<protein>
    <submittedName>
        <fullName evidence="1">SF3B5</fullName>
    </submittedName>
</protein>
<dbReference type="AlphaFoldDB" id="A0A8S3QEE4"/>
<dbReference type="GO" id="GO:0071011">
    <property type="term" value="C:precatalytic spliceosome"/>
    <property type="evidence" value="ECO:0007669"/>
    <property type="project" value="TreeGrafter"/>
</dbReference>
<dbReference type="GO" id="GO:0005686">
    <property type="term" value="C:U2 snRNP"/>
    <property type="evidence" value="ECO:0007669"/>
    <property type="project" value="TreeGrafter"/>
</dbReference>
<dbReference type="Proteomes" id="UP000683360">
    <property type="component" value="Unassembled WGS sequence"/>
</dbReference>
<dbReference type="EMBL" id="CAJPWZ010000460">
    <property type="protein sequence ID" value="CAG2193577.1"/>
    <property type="molecule type" value="Genomic_DNA"/>
</dbReference>
<comment type="caution">
    <text evidence="1">The sequence shown here is derived from an EMBL/GenBank/DDBJ whole genome shotgun (WGS) entry which is preliminary data.</text>
</comment>
<evidence type="ECO:0000313" key="2">
    <source>
        <dbReference type="Proteomes" id="UP000683360"/>
    </source>
</evidence>
<dbReference type="Pfam" id="PF07189">
    <property type="entry name" value="SF3b10"/>
    <property type="match status" value="1"/>
</dbReference>
<reference evidence="1" key="1">
    <citation type="submission" date="2021-03" db="EMBL/GenBank/DDBJ databases">
        <authorList>
            <person name="Bekaert M."/>
        </authorList>
    </citation>
    <scope>NUCLEOTIDE SEQUENCE</scope>
</reference>
<dbReference type="GO" id="GO:0000398">
    <property type="term" value="P:mRNA splicing, via spliceosome"/>
    <property type="evidence" value="ECO:0007669"/>
    <property type="project" value="TreeGrafter"/>
</dbReference>
<organism evidence="1 2">
    <name type="scientific">Mytilus edulis</name>
    <name type="common">Blue mussel</name>
    <dbReference type="NCBI Taxonomy" id="6550"/>
    <lineage>
        <taxon>Eukaryota</taxon>
        <taxon>Metazoa</taxon>
        <taxon>Spiralia</taxon>
        <taxon>Lophotrochozoa</taxon>
        <taxon>Mollusca</taxon>
        <taxon>Bivalvia</taxon>
        <taxon>Autobranchia</taxon>
        <taxon>Pteriomorphia</taxon>
        <taxon>Mytilida</taxon>
        <taxon>Mytiloidea</taxon>
        <taxon>Mytilidae</taxon>
        <taxon>Mytilinae</taxon>
        <taxon>Mytilus</taxon>
    </lineage>
</organism>
<dbReference type="InterPro" id="IPR009846">
    <property type="entry name" value="SF3b5/RDS3-10"/>
</dbReference>
<dbReference type="PANTHER" id="PTHR20978:SF0">
    <property type="entry name" value="SPLICING FACTOR 3B SUBUNIT 5"/>
    <property type="match status" value="1"/>
</dbReference>
<dbReference type="PANTHER" id="PTHR20978">
    <property type="entry name" value="SPLICING FACTOR 3B SUBUNIT 5"/>
    <property type="match status" value="1"/>
</dbReference>
<name>A0A8S3QEE4_MYTED</name>
<keyword evidence="2" id="KW-1185">Reference proteome</keyword>
<evidence type="ECO:0000313" key="1">
    <source>
        <dbReference type="EMBL" id="CAG2193577.1"/>
    </source>
</evidence>